<feature type="compositionally biased region" description="Polar residues" evidence="2">
    <location>
        <begin position="641"/>
        <end position="650"/>
    </location>
</feature>
<comment type="caution">
    <text evidence="3">The sequence shown here is derived from an EMBL/GenBank/DDBJ whole genome shotgun (WGS) entry which is preliminary data.</text>
</comment>
<sequence>MDSASSSLPFSTRDGSPSAAMVDDDGALSFAAGLAKEAALLFQAGKFVDCLRILYQLLQKKEDDPKVRHNIAVVENLQDGCSDPKRLIEALENIKLLSNYTVFKTLFSPVNVTVASRAFNFCCHVMPIATKDKWQARLCAMACGVAQPSIAFAIKRQSEELERASGEPSEVSSNNGSKNMAGIRGSNNAVHSSAVYSDDFDTSVTMFNIAVIWFHLHEYAKSFSYLDILYQNIEPIDEGTALRVCLLLLDVALLSHNASRSADVISYMEKVFCVNSLTNQIDTQQQSSLVSKSTSLPSNLIIPDSAHSDSITANTLESSLTRTLSDEALEDESLQLLSSLNITGQNLQRPSIASSKHRQVEETLSATDLRLKLHFYKVRFLLLTRNLKAAKREVKMAMNLARGKEYPMALYLKSQLEYARRNHRKAVKLLMASNNLTEMAISSMYYNNLGCIYYRLGKHHTSGVFFSKALKSSSLVRKEKPPKLLNLSQDKSLMISYNCGVRSLACGRPFHAAHCFQVASLIFYNRPLLWLRIAECCLMAVEKGLIKPNSSPSDRSSIRVNVIGEGKWRHLALTNGILPDGEQEYVGKDNLFMGDGKQPDLSLSLAWQCLVNALYLLESSEAKYSKSGSSPNSEESESRETMPTQTNQKNDGVVDPKESNVASGSSQVNSNGEVKEQKGGNNHSASLQSSIADYEYLCMKENLMMKQATLADMAYVELELGNPLKALSTAKSLLKLPECSRIYVFLGTMYAAEALCLLNRPKEAAEHLMEYVSSGNNVELPYNREDCEEWTVEKIVDKEDSNGGTTDESQISVFSSPEEARGIFCANYAANFALLGDLEQAHHFVVKALSDIPNNSKAILTAIYLDLKLGKTQEALAKLKQHTAVQFVPGSFALKGSS</sequence>
<dbReference type="EMBL" id="WHWC01000016">
    <property type="protein sequence ID" value="KAG8367440.1"/>
    <property type="molecule type" value="Genomic_DNA"/>
</dbReference>
<dbReference type="AlphaFoldDB" id="A0AAV6WKE9"/>
<evidence type="ECO:0008006" key="5">
    <source>
        <dbReference type="Google" id="ProtNLM"/>
    </source>
</evidence>
<protein>
    <recommendedName>
        <fullName evidence="5">CCR4-NOT transcription complex subunit 10</fullName>
    </recommendedName>
</protein>
<name>A0AAV6WKE9_9LAMI</name>
<evidence type="ECO:0000313" key="4">
    <source>
        <dbReference type="Proteomes" id="UP000826271"/>
    </source>
</evidence>
<dbReference type="PANTHER" id="PTHR12979">
    <property type="entry name" value="CCR4-NOT TRANSCRIPTION COMPLEX SUBUNIT 10"/>
    <property type="match status" value="1"/>
</dbReference>
<accession>A0AAV6WKE9</accession>
<organism evidence="3 4">
    <name type="scientific">Buddleja alternifolia</name>
    <dbReference type="NCBI Taxonomy" id="168488"/>
    <lineage>
        <taxon>Eukaryota</taxon>
        <taxon>Viridiplantae</taxon>
        <taxon>Streptophyta</taxon>
        <taxon>Embryophyta</taxon>
        <taxon>Tracheophyta</taxon>
        <taxon>Spermatophyta</taxon>
        <taxon>Magnoliopsida</taxon>
        <taxon>eudicotyledons</taxon>
        <taxon>Gunneridae</taxon>
        <taxon>Pentapetalae</taxon>
        <taxon>asterids</taxon>
        <taxon>lamiids</taxon>
        <taxon>Lamiales</taxon>
        <taxon>Scrophulariaceae</taxon>
        <taxon>Buddlejeae</taxon>
        <taxon>Buddleja</taxon>
    </lineage>
</organism>
<keyword evidence="4" id="KW-1185">Reference proteome</keyword>
<feature type="compositionally biased region" description="Polar residues" evidence="2">
    <location>
        <begin position="660"/>
        <end position="672"/>
    </location>
</feature>
<dbReference type="GO" id="GO:0017148">
    <property type="term" value="P:negative regulation of translation"/>
    <property type="evidence" value="ECO:0007669"/>
    <property type="project" value="TreeGrafter"/>
</dbReference>
<dbReference type="InterPro" id="IPR011990">
    <property type="entry name" value="TPR-like_helical_dom_sf"/>
</dbReference>
<dbReference type="Gene3D" id="1.25.40.10">
    <property type="entry name" value="Tetratricopeptide repeat domain"/>
    <property type="match status" value="2"/>
</dbReference>
<dbReference type="GO" id="GO:0030014">
    <property type="term" value="C:CCR4-NOT complex"/>
    <property type="evidence" value="ECO:0007669"/>
    <property type="project" value="InterPro"/>
</dbReference>
<dbReference type="Proteomes" id="UP000826271">
    <property type="component" value="Unassembled WGS sequence"/>
</dbReference>
<dbReference type="GO" id="GO:0006402">
    <property type="term" value="P:mRNA catabolic process"/>
    <property type="evidence" value="ECO:0007669"/>
    <property type="project" value="TreeGrafter"/>
</dbReference>
<feature type="region of interest" description="Disordered" evidence="2">
    <location>
        <begin position="624"/>
        <end position="685"/>
    </location>
</feature>
<proteinExistence type="inferred from homology"/>
<dbReference type="InterPro" id="IPR039740">
    <property type="entry name" value="CNOT10"/>
</dbReference>
<dbReference type="PANTHER" id="PTHR12979:SF5">
    <property type="entry name" value="CCR4-NOT TRANSCRIPTION COMPLEX SUBUNIT 10"/>
    <property type="match status" value="1"/>
</dbReference>
<evidence type="ECO:0000256" key="1">
    <source>
        <dbReference type="ARBA" id="ARBA00010080"/>
    </source>
</evidence>
<reference evidence="3" key="1">
    <citation type="submission" date="2019-10" db="EMBL/GenBank/DDBJ databases">
        <authorList>
            <person name="Zhang R."/>
            <person name="Pan Y."/>
            <person name="Wang J."/>
            <person name="Ma R."/>
            <person name="Yu S."/>
        </authorList>
    </citation>
    <scope>NUCLEOTIDE SEQUENCE</scope>
    <source>
        <strain evidence="3">LA-IB0</strain>
        <tissue evidence="3">Leaf</tissue>
    </source>
</reference>
<evidence type="ECO:0000313" key="3">
    <source>
        <dbReference type="EMBL" id="KAG8367440.1"/>
    </source>
</evidence>
<gene>
    <name evidence="3" type="ORF">BUALT_Bualt16G0072400</name>
</gene>
<dbReference type="SUPFAM" id="SSF48452">
    <property type="entry name" value="TPR-like"/>
    <property type="match status" value="2"/>
</dbReference>
<evidence type="ECO:0000256" key="2">
    <source>
        <dbReference type="SAM" id="MobiDB-lite"/>
    </source>
</evidence>
<comment type="similarity">
    <text evidence="1">Belongs to the CNOT10 family.</text>
</comment>